<protein>
    <submittedName>
        <fullName evidence="2">Uncharacterized protein</fullName>
    </submittedName>
</protein>
<feature type="compositionally biased region" description="Pro residues" evidence="1">
    <location>
        <begin position="107"/>
        <end position="119"/>
    </location>
</feature>
<keyword evidence="3" id="KW-1185">Reference proteome</keyword>
<dbReference type="AlphaFoldDB" id="A0A8H6SJY0"/>
<sequence length="214" mass="23565">MPTSSTLLRYDPAATPKRNITLDDYDSLPNSSYRDRIEEVVFRAMNSAHVEALLAPKGTIWPMDIFCAARDVINEDPDISENSLYFSAVSAVLCRALTALRSRSPVPLTPPSPSPPMDPSPAERRAMRQRIVAAVHGPPLVGTSSYLTPLRVQVLRHQHLKCTMIARQRSIGLVARSNSGPGPYANDSDSSEDDLEWDAVEIDDVEIVVVTRRG</sequence>
<feature type="region of interest" description="Disordered" evidence="1">
    <location>
        <begin position="104"/>
        <end position="124"/>
    </location>
</feature>
<proteinExistence type="predicted"/>
<feature type="region of interest" description="Disordered" evidence="1">
    <location>
        <begin position="176"/>
        <end position="196"/>
    </location>
</feature>
<dbReference type="EMBL" id="JACAZE010000014">
    <property type="protein sequence ID" value="KAF7299682.1"/>
    <property type="molecule type" value="Genomic_DNA"/>
</dbReference>
<evidence type="ECO:0000313" key="3">
    <source>
        <dbReference type="Proteomes" id="UP000613580"/>
    </source>
</evidence>
<accession>A0A8H6SJY0</accession>
<gene>
    <name evidence="2" type="ORF">HMN09_00973700</name>
</gene>
<comment type="caution">
    <text evidence="2">The sequence shown here is derived from an EMBL/GenBank/DDBJ whole genome shotgun (WGS) entry which is preliminary data.</text>
</comment>
<name>A0A8H6SJY0_MYCCL</name>
<evidence type="ECO:0000313" key="2">
    <source>
        <dbReference type="EMBL" id="KAF7299682.1"/>
    </source>
</evidence>
<dbReference type="OrthoDB" id="3003087at2759"/>
<evidence type="ECO:0000256" key="1">
    <source>
        <dbReference type="SAM" id="MobiDB-lite"/>
    </source>
</evidence>
<reference evidence="2" key="1">
    <citation type="submission" date="2020-05" db="EMBL/GenBank/DDBJ databases">
        <title>Mycena genomes resolve the evolution of fungal bioluminescence.</title>
        <authorList>
            <person name="Tsai I.J."/>
        </authorList>
    </citation>
    <scope>NUCLEOTIDE SEQUENCE</scope>
    <source>
        <strain evidence="2">110903Hualien_Pintung</strain>
    </source>
</reference>
<dbReference type="Proteomes" id="UP000613580">
    <property type="component" value="Unassembled WGS sequence"/>
</dbReference>
<organism evidence="2 3">
    <name type="scientific">Mycena chlorophos</name>
    <name type="common">Agaric fungus</name>
    <name type="synonym">Agaricus chlorophos</name>
    <dbReference type="NCBI Taxonomy" id="658473"/>
    <lineage>
        <taxon>Eukaryota</taxon>
        <taxon>Fungi</taxon>
        <taxon>Dikarya</taxon>
        <taxon>Basidiomycota</taxon>
        <taxon>Agaricomycotina</taxon>
        <taxon>Agaricomycetes</taxon>
        <taxon>Agaricomycetidae</taxon>
        <taxon>Agaricales</taxon>
        <taxon>Marasmiineae</taxon>
        <taxon>Mycenaceae</taxon>
        <taxon>Mycena</taxon>
    </lineage>
</organism>